<proteinExistence type="predicted"/>
<organism evidence="1 2">
    <name type="scientific">Clostridium oceanicum</name>
    <dbReference type="NCBI Taxonomy" id="1543"/>
    <lineage>
        <taxon>Bacteria</taxon>
        <taxon>Bacillati</taxon>
        <taxon>Bacillota</taxon>
        <taxon>Clostridia</taxon>
        <taxon>Eubacteriales</taxon>
        <taxon>Clostridiaceae</taxon>
        <taxon>Clostridium</taxon>
    </lineage>
</organism>
<accession>A0ABN1JKP7</accession>
<name>A0ABN1JKP7_9CLOT</name>
<keyword evidence="2" id="KW-1185">Reference proteome</keyword>
<evidence type="ECO:0000313" key="1">
    <source>
        <dbReference type="EMBL" id="GAA0741847.1"/>
    </source>
</evidence>
<sequence length="40" mass="4627">MSTFICSIVNTGYVITREELTVKDNFLRFIVKVGLKQSYI</sequence>
<dbReference type="Proteomes" id="UP001501510">
    <property type="component" value="Unassembled WGS sequence"/>
</dbReference>
<protein>
    <submittedName>
        <fullName evidence="1">Uncharacterized protein</fullName>
    </submittedName>
</protein>
<reference evidence="1 2" key="1">
    <citation type="journal article" date="2019" name="Int. J. Syst. Evol. Microbiol.">
        <title>The Global Catalogue of Microorganisms (GCM) 10K type strain sequencing project: providing services to taxonomists for standard genome sequencing and annotation.</title>
        <authorList>
            <consortium name="The Broad Institute Genomics Platform"/>
            <consortium name="The Broad Institute Genome Sequencing Center for Infectious Disease"/>
            <person name="Wu L."/>
            <person name="Ma J."/>
        </authorList>
    </citation>
    <scope>NUCLEOTIDE SEQUENCE [LARGE SCALE GENOMIC DNA]</scope>
    <source>
        <strain evidence="1 2">JCM 1407</strain>
    </source>
</reference>
<gene>
    <name evidence="1" type="ORF">GCM10008906_23590</name>
</gene>
<dbReference type="EMBL" id="BAAACG010000010">
    <property type="protein sequence ID" value="GAA0741847.1"/>
    <property type="molecule type" value="Genomic_DNA"/>
</dbReference>
<comment type="caution">
    <text evidence="1">The sequence shown here is derived from an EMBL/GenBank/DDBJ whole genome shotgun (WGS) entry which is preliminary data.</text>
</comment>
<evidence type="ECO:0000313" key="2">
    <source>
        <dbReference type="Proteomes" id="UP001501510"/>
    </source>
</evidence>